<name>A0A141HR07_9CAUD</name>
<dbReference type="Proteomes" id="UP000221857">
    <property type="component" value="Segment"/>
</dbReference>
<sequence>MKIESQELMIEFYEKNKESFPGLTFEQMKECCGTQYLYTKKEIESGKFPTIRLKYFGTFLVYPKRAEAILRRLTVQFKELKLDAKTYFEKKTLIENFLQNETEEKI</sequence>
<evidence type="ECO:0000313" key="2">
    <source>
        <dbReference type="Proteomes" id="UP000221857"/>
    </source>
</evidence>
<proteinExistence type="predicted"/>
<reference evidence="1 2" key="1">
    <citation type="journal article" date="2016" name="PLoS ONE">
        <title>Comparative Genome Analysis Provides Insights into the Pathogenicity of Flavobacterium psychrophilum.</title>
        <authorList>
            <person name="Castillo D."/>
            <person name="Christiansen R.H."/>
            <person name="Dalsgaard I."/>
            <person name="Madsen L."/>
            <person name="Espejo R."/>
            <person name="Middelboe M."/>
        </authorList>
    </citation>
    <scope>NUCLEOTIDE SEQUENCE [LARGE SCALE GENOMIC DNA]</scope>
</reference>
<keyword evidence="2" id="KW-1185">Reference proteome</keyword>
<accession>A0A141HR07</accession>
<evidence type="ECO:0000313" key="1">
    <source>
        <dbReference type="EMBL" id="ALN97118.1"/>
    </source>
</evidence>
<organism evidence="1 2">
    <name type="scientific">Flavobacterium phage FpV4</name>
    <dbReference type="NCBI Taxonomy" id="1740108"/>
    <lineage>
        <taxon>Viruses</taxon>
        <taxon>Duplodnaviria</taxon>
        <taxon>Heunggongvirae</taxon>
        <taxon>Uroviricota</taxon>
        <taxon>Caudoviricetes</taxon>
        <taxon>Fipvunavirus</taxon>
        <taxon>Fipvunavirus Fpv4</taxon>
    </lineage>
</organism>
<dbReference type="KEGG" id="vg:40069578"/>
<dbReference type="RefSeq" id="YP_009594061.1">
    <property type="nucleotide sequence ID" value="NC_041872.1"/>
</dbReference>
<dbReference type="EMBL" id="KT876724">
    <property type="protein sequence ID" value="ALN97118.1"/>
    <property type="molecule type" value="Genomic_DNA"/>
</dbReference>
<protein>
    <submittedName>
        <fullName evidence="1">Uncharacterized protein</fullName>
    </submittedName>
</protein>
<dbReference type="GeneID" id="40069578"/>